<organism evidence="3 4">
    <name type="scientific">Trichonephila clavata</name>
    <name type="common">Joro spider</name>
    <name type="synonym">Nephila clavata</name>
    <dbReference type="NCBI Taxonomy" id="2740835"/>
    <lineage>
        <taxon>Eukaryota</taxon>
        <taxon>Metazoa</taxon>
        <taxon>Ecdysozoa</taxon>
        <taxon>Arthropoda</taxon>
        <taxon>Chelicerata</taxon>
        <taxon>Arachnida</taxon>
        <taxon>Araneae</taxon>
        <taxon>Araneomorphae</taxon>
        <taxon>Entelegynae</taxon>
        <taxon>Araneoidea</taxon>
        <taxon>Nephilidae</taxon>
        <taxon>Trichonephila</taxon>
    </lineage>
</organism>
<dbReference type="GO" id="GO:0005634">
    <property type="term" value="C:nucleus"/>
    <property type="evidence" value="ECO:0007669"/>
    <property type="project" value="TreeGrafter"/>
</dbReference>
<gene>
    <name evidence="3" type="primary">MAF1</name>
    <name evidence="3" type="ORF">TNCT_551892</name>
</gene>
<dbReference type="PANTHER" id="PTHR22504">
    <property type="entry name" value="REPRESSOR OF RNA POLYMERASE III TRANSCRIPTION MAF1"/>
    <property type="match status" value="1"/>
</dbReference>
<proteinExistence type="inferred from homology"/>
<evidence type="ECO:0000313" key="4">
    <source>
        <dbReference type="Proteomes" id="UP000887116"/>
    </source>
</evidence>
<evidence type="ECO:0000256" key="1">
    <source>
        <dbReference type="ARBA" id="ARBA00006231"/>
    </source>
</evidence>
<dbReference type="InterPro" id="IPR015257">
    <property type="entry name" value="Maf1"/>
</dbReference>
<dbReference type="Pfam" id="PF09174">
    <property type="entry name" value="Maf1"/>
    <property type="match status" value="1"/>
</dbReference>
<comment type="similarity">
    <text evidence="1">Belongs to the MAF1 family.</text>
</comment>
<dbReference type="EMBL" id="BMAO01017060">
    <property type="protein sequence ID" value="GFR13068.1"/>
    <property type="molecule type" value="Genomic_DNA"/>
</dbReference>
<dbReference type="GO" id="GO:0016480">
    <property type="term" value="P:negative regulation of transcription by RNA polymerase III"/>
    <property type="evidence" value="ECO:0007669"/>
    <property type="project" value="InterPro"/>
</dbReference>
<comment type="caution">
    <text evidence="3">The sequence shown here is derived from an EMBL/GenBank/DDBJ whole genome shotgun (WGS) entry which is preliminary data.</text>
</comment>
<accession>A0A8X6GYR9</accession>
<dbReference type="PANTHER" id="PTHR22504:SF0">
    <property type="entry name" value="REPRESSOR OF RNA POLYMERASE III TRANSCRIPTION MAF1 HOMOLOG"/>
    <property type="match status" value="1"/>
</dbReference>
<evidence type="ECO:0000256" key="2">
    <source>
        <dbReference type="ARBA" id="ARBA00020829"/>
    </source>
</evidence>
<sequence length="265" mass="30535">MFWGRKPSGILGADFIALGTISVWKRSKMTNEKVRINFPMVFMLSWLMHSFWLRHRTRIESYSCKMAGDHKKLFKIMNAESGPNDLQALSPPQSMLGAASPSKIYSSSQSYEGEGQGPLCDTINRKTLSYLIATLNASFCPDYDFSHAKSEEFSREHSARWVMNAVDSKLSANANNDYEALKEQLWSALDHEICLSECDIYSYNPDLDSDPYGEDGCLWSFNYFFFNKRLKRIVFFTCYAIGTPYCTEKNYYDDELIMDMDDTFE</sequence>
<protein>
    <recommendedName>
        <fullName evidence="2">Repressor of RNA polymerase III transcription MAF1 homolog</fullName>
    </recommendedName>
</protein>
<dbReference type="FunFam" id="3.40.1000.50:FF:000003">
    <property type="entry name" value="Repressor of RNA polymerase III transcription MAF1"/>
    <property type="match status" value="1"/>
</dbReference>
<dbReference type="Gene3D" id="3.40.1000.50">
    <property type="entry name" value="Repressor of RNA polymerase III transcription Maf1"/>
    <property type="match status" value="1"/>
</dbReference>
<evidence type="ECO:0000313" key="3">
    <source>
        <dbReference type="EMBL" id="GFR13068.1"/>
    </source>
</evidence>
<name>A0A8X6GYR9_TRICU</name>
<dbReference type="AlphaFoldDB" id="A0A8X6GYR9"/>
<dbReference type="GO" id="GO:0000994">
    <property type="term" value="F:RNA polymerase III core binding"/>
    <property type="evidence" value="ECO:0007669"/>
    <property type="project" value="TreeGrafter"/>
</dbReference>
<dbReference type="InterPro" id="IPR038564">
    <property type="entry name" value="Maf1_sf"/>
</dbReference>
<dbReference type="Proteomes" id="UP000887116">
    <property type="component" value="Unassembled WGS sequence"/>
</dbReference>
<reference evidence="3" key="1">
    <citation type="submission" date="2020-07" db="EMBL/GenBank/DDBJ databases">
        <title>Multicomponent nature underlies the extraordinary mechanical properties of spider dragline silk.</title>
        <authorList>
            <person name="Kono N."/>
            <person name="Nakamura H."/>
            <person name="Mori M."/>
            <person name="Yoshida Y."/>
            <person name="Ohtoshi R."/>
            <person name="Malay A.D."/>
            <person name="Moran D.A.P."/>
            <person name="Tomita M."/>
            <person name="Numata K."/>
            <person name="Arakawa K."/>
        </authorList>
    </citation>
    <scope>NUCLEOTIDE SEQUENCE</scope>
</reference>
<dbReference type="OrthoDB" id="277029at2759"/>
<keyword evidence="4" id="KW-1185">Reference proteome</keyword>